<dbReference type="NCBIfam" id="TIGR00482">
    <property type="entry name" value="nicotinate (nicotinamide) nucleotide adenylyltransferase"/>
    <property type="match status" value="1"/>
</dbReference>
<evidence type="ECO:0000256" key="4">
    <source>
        <dbReference type="ARBA" id="ARBA00022642"/>
    </source>
</evidence>
<comment type="function">
    <text evidence="1 11">Catalyzes the reversible adenylation of nicotinate mononucleotide (NaMN) to nicotinic acid adenine dinucleotide (NaAD).</text>
</comment>
<keyword evidence="5 11" id="KW-0808">Transferase</keyword>
<dbReference type="Proteomes" id="UP000613768">
    <property type="component" value="Unassembled WGS sequence"/>
</dbReference>
<accession>A0AAW3ZMM9</accession>
<organism evidence="13 14">
    <name type="scientific">Pseudomarimonas arenosa</name>
    <dbReference type="NCBI Taxonomy" id="2774145"/>
    <lineage>
        <taxon>Bacteria</taxon>
        <taxon>Pseudomonadati</taxon>
        <taxon>Pseudomonadota</taxon>
        <taxon>Gammaproteobacteria</taxon>
        <taxon>Lysobacterales</taxon>
        <taxon>Lysobacteraceae</taxon>
        <taxon>Pseudomarimonas</taxon>
    </lineage>
</organism>
<protein>
    <recommendedName>
        <fullName evidence="11">Probable nicotinate-nucleotide adenylyltransferase</fullName>
        <ecNumber evidence="11">2.7.7.18</ecNumber>
    </recommendedName>
    <alternativeName>
        <fullName evidence="11">Deamido-NAD(+) diphosphorylase</fullName>
    </alternativeName>
    <alternativeName>
        <fullName evidence="11">Deamido-NAD(+) pyrophosphorylase</fullName>
    </alternativeName>
    <alternativeName>
        <fullName evidence="11">Nicotinate mononucleotide adenylyltransferase</fullName>
        <shortName evidence="11">NaMN adenylyltransferase</shortName>
    </alternativeName>
</protein>
<keyword evidence="7 11" id="KW-0547">Nucleotide-binding</keyword>
<reference evidence="13 14" key="1">
    <citation type="submission" date="2020-09" db="EMBL/GenBank/DDBJ databases">
        <title>Pseudoxanthomonas sp. CAU 1598 isolated from sand of Yaerae Beach.</title>
        <authorList>
            <person name="Kim W."/>
        </authorList>
    </citation>
    <scope>NUCLEOTIDE SEQUENCE [LARGE SCALE GENOMIC DNA]</scope>
    <source>
        <strain evidence="13 14">CAU 1598</strain>
    </source>
</reference>
<dbReference type="GO" id="GO:0004515">
    <property type="term" value="F:nicotinate-nucleotide adenylyltransferase activity"/>
    <property type="evidence" value="ECO:0007669"/>
    <property type="project" value="UniProtKB-UniRule"/>
</dbReference>
<gene>
    <name evidence="11 13" type="primary">nadD</name>
    <name evidence="13" type="ORF">IFO71_14700</name>
</gene>
<evidence type="ECO:0000256" key="3">
    <source>
        <dbReference type="ARBA" id="ARBA00009014"/>
    </source>
</evidence>
<dbReference type="NCBIfam" id="TIGR00125">
    <property type="entry name" value="cyt_tran_rel"/>
    <property type="match status" value="1"/>
</dbReference>
<dbReference type="SUPFAM" id="SSF52374">
    <property type="entry name" value="Nucleotidylyl transferase"/>
    <property type="match status" value="1"/>
</dbReference>
<keyword evidence="4 11" id="KW-0662">Pyridine nucleotide biosynthesis</keyword>
<dbReference type="GO" id="GO:0005524">
    <property type="term" value="F:ATP binding"/>
    <property type="evidence" value="ECO:0007669"/>
    <property type="project" value="UniProtKB-KW"/>
</dbReference>
<dbReference type="PANTHER" id="PTHR39321:SF3">
    <property type="entry name" value="PHOSPHOPANTETHEINE ADENYLYLTRANSFERASE"/>
    <property type="match status" value="1"/>
</dbReference>
<keyword evidence="9 11" id="KW-0520">NAD</keyword>
<evidence type="ECO:0000256" key="1">
    <source>
        <dbReference type="ARBA" id="ARBA00002324"/>
    </source>
</evidence>
<evidence type="ECO:0000256" key="11">
    <source>
        <dbReference type="HAMAP-Rule" id="MF_00244"/>
    </source>
</evidence>
<evidence type="ECO:0000313" key="13">
    <source>
        <dbReference type="EMBL" id="MBD8526988.1"/>
    </source>
</evidence>
<evidence type="ECO:0000256" key="6">
    <source>
        <dbReference type="ARBA" id="ARBA00022695"/>
    </source>
</evidence>
<evidence type="ECO:0000259" key="12">
    <source>
        <dbReference type="Pfam" id="PF01467"/>
    </source>
</evidence>
<evidence type="ECO:0000256" key="10">
    <source>
        <dbReference type="ARBA" id="ARBA00048721"/>
    </source>
</evidence>
<dbReference type="EMBL" id="JACYTR010000037">
    <property type="protein sequence ID" value="MBD8526988.1"/>
    <property type="molecule type" value="Genomic_DNA"/>
</dbReference>
<comment type="catalytic activity">
    <reaction evidence="10 11">
        <text>nicotinate beta-D-ribonucleotide + ATP + H(+) = deamido-NAD(+) + diphosphate</text>
        <dbReference type="Rhea" id="RHEA:22860"/>
        <dbReference type="ChEBI" id="CHEBI:15378"/>
        <dbReference type="ChEBI" id="CHEBI:30616"/>
        <dbReference type="ChEBI" id="CHEBI:33019"/>
        <dbReference type="ChEBI" id="CHEBI:57502"/>
        <dbReference type="ChEBI" id="CHEBI:58437"/>
        <dbReference type="EC" id="2.7.7.18"/>
    </reaction>
</comment>
<dbReference type="PANTHER" id="PTHR39321">
    <property type="entry name" value="NICOTINATE-NUCLEOTIDE ADENYLYLTRANSFERASE-RELATED"/>
    <property type="match status" value="1"/>
</dbReference>
<dbReference type="EC" id="2.7.7.18" evidence="11"/>
<dbReference type="Gene3D" id="3.40.50.620">
    <property type="entry name" value="HUPs"/>
    <property type="match status" value="1"/>
</dbReference>
<evidence type="ECO:0000256" key="5">
    <source>
        <dbReference type="ARBA" id="ARBA00022679"/>
    </source>
</evidence>
<dbReference type="InterPro" id="IPR014729">
    <property type="entry name" value="Rossmann-like_a/b/a_fold"/>
</dbReference>
<dbReference type="Pfam" id="PF01467">
    <property type="entry name" value="CTP_transf_like"/>
    <property type="match status" value="1"/>
</dbReference>
<evidence type="ECO:0000256" key="8">
    <source>
        <dbReference type="ARBA" id="ARBA00022840"/>
    </source>
</evidence>
<dbReference type="InterPro" id="IPR005248">
    <property type="entry name" value="NadD/NMNAT"/>
</dbReference>
<dbReference type="CDD" id="cd02165">
    <property type="entry name" value="NMNAT"/>
    <property type="match status" value="1"/>
</dbReference>
<dbReference type="GO" id="GO:0009435">
    <property type="term" value="P:NAD+ biosynthetic process"/>
    <property type="evidence" value="ECO:0007669"/>
    <property type="project" value="UniProtKB-UniRule"/>
</dbReference>
<comment type="pathway">
    <text evidence="2 11">Cofactor biosynthesis; NAD(+) biosynthesis; deamido-NAD(+) from nicotinate D-ribonucleotide: step 1/1.</text>
</comment>
<keyword evidence="6 11" id="KW-0548">Nucleotidyltransferase</keyword>
<feature type="domain" description="Cytidyltransferase-like" evidence="12">
    <location>
        <begin position="7"/>
        <end position="181"/>
    </location>
</feature>
<evidence type="ECO:0000256" key="9">
    <source>
        <dbReference type="ARBA" id="ARBA00023027"/>
    </source>
</evidence>
<sequence>MNPLRLIYGGTFDPIHSGHLAVARAAREAVGAERVILLPCGDPPHRARPGASGEHRAAMLQIAIADDPLFVIDTRELSRVGLSYTIDTLRELRQELGPLTPMVLLLGRDAADGLASWHQVAEMPALTHLLIMARPGYPGMHPERALGWQVATTTDALAGSPAGLVLEMPRPVSTASSTAVRGGCDEAWQDLPPGVADYMRAHRLYR</sequence>
<proteinExistence type="inferred from homology"/>
<dbReference type="InterPro" id="IPR004821">
    <property type="entry name" value="Cyt_trans-like"/>
</dbReference>
<evidence type="ECO:0000313" key="14">
    <source>
        <dbReference type="Proteomes" id="UP000613768"/>
    </source>
</evidence>
<name>A0AAW3ZMM9_9GAMM</name>
<dbReference type="RefSeq" id="WP_192030410.1">
    <property type="nucleotide sequence ID" value="NZ_JACYTR010000037.1"/>
</dbReference>
<dbReference type="AlphaFoldDB" id="A0AAW3ZMM9"/>
<evidence type="ECO:0000256" key="7">
    <source>
        <dbReference type="ARBA" id="ARBA00022741"/>
    </source>
</evidence>
<keyword evidence="14" id="KW-1185">Reference proteome</keyword>
<dbReference type="NCBIfam" id="NF000839">
    <property type="entry name" value="PRK00071.1-1"/>
    <property type="match status" value="1"/>
</dbReference>
<comment type="similarity">
    <text evidence="3 11">Belongs to the NadD family.</text>
</comment>
<comment type="caution">
    <text evidence="13">The sequence shown here is derived from an EMBL/GenBank/DDBJ whole genome shotgun (WGS) entry which is preliminary data.</text>
</comment>
<dbReference type="HAMAP" id="MF_00244">
    <property type="entry name" value="NaMN_adenylyltr"/>
    <property type="match status" value="1"/>
</dbReference>
<evidence type="ECO:0000256" key="2">
    <source>
        <dbReference type="ARBA" id="ARBA00005019"/>
    </source>
</evidence>
<keyword evidence="8 11" id="KW-0067">ATP-binding</keyword>